<dbReference type="EMBL" id="JADDXF010000488">
    <property type="protein sequence ID" value="MBE8432292.1"/>
    <property type="molecule type" value="Genomic_DNA"/>
</dbReference>
<organism evidence="1 2">
    <name type="scientific">Leptospira interrogans serovar Pomona</name>
    <dbReference type="NCBI Taxonomy" id="44276"/>
    <lineage>
        <taxon>Bacteria</taxon>
        <taxon>Pseudomonadati</taxon>
        <taxon>Spirochaetota</taxon>
        <taxon>Spirochaetia</taxon>
        <taxon>Leptospirales</taxon>
        <taxon>Leptospiraceae</taxon>
        <taxon>Leptospira</taxon>
    </lineage>
</organism>
<protein>
    <submittedName>
        <fullName evidence="1">Efflux RND transporter permease subunit</fullName>
    </submittedName>
</protein>
<dbReference type="InterPro" id="IPR001036">
    <property type="entry name" value="Acrflvin-R"/>
</dbReference>
<dbReference type="PANTHER" id="PTHR32063:SF17">
    <property type="entry name" value="CATION EFFLUX SYSTEM PROTEIN"/>
    <property type="match status" value="1"/>
</dbReference>
<dbReference type="GO" id="GO:0005886">
    <property type="term" value="C:plasma membrane"/>
    <property type="evidence" value="ECO:0007669"/>
    <property type="project" value="TreeGrafter"/>
</dbReference>
<dbReference type="SUPFAM" id="SSF82714">
    <property type="entry name" value="Multidrug efflux transporter AcrB TolC docking domain, DN and DC subdomains"/>
    <property type="match status" value="1"/>
</dbReference>
<gene>
    <name evidence="1" type="ORF">IQB77_21505</name>
</gene>
<accession>A0AA41BKR7</accession>
<evidence type="ECO:0000313" key="2">
    <source>
        <dbReference type="Proteomes" id="UP000644282"/>
    </source>
</evidence>
<dbReference type="GO" id="GO:0042910">
    <property type="term" value="F:xenobiotic transmembrane transporter activity"/>
    <property type="evidence" value="ECO:0007669"/>
    <property type="project" value="TreeGrafter"/>
</dbReference>
<sequence length="174" mass="19254">AIMGTIADLAVFVSGNDLKVMRQISTEILDIVKEMKGASEYGIEQEADSPQLTVRIDREAAARFGINVSDIQQMVEAAIGMQRIDTLYEGPSDIPPKTPARFGIVVRFSKDYRTSQRAIENMPIISPKGERIPLSELAKVTLEDGPTMIFRQEGRRTVTVRTNIRGRDQGGFVA</sequence>
<dbReference type="InterPro" id="IPR027463">
    <property type="entry name" value="AcrB_DN_DC_subdom"/>
</dbReference>
<reference evidence="1" key="1">
    <citation type="submission" date="2020-10" db="EMBL/GenBank/DDBJ databases">
        <title>New Zealand Leptospira genomics.</title>
        <authorList>
            <person name="Wilkinson D.A."/>
            <person name="Nisa S."/>
            <person name="Moinet M."/>
            <person name="Benschop J."/>
        </authorList>
    </citation>
    <scope>NUCLEOTIDE SEQUENCE</scope>
    <source>
        <strain evidence="1">ESR8</strain>
    </source>
</reference>
<dbReference type="AlphaFoldDB" id="A0AA41BKR7"/>
<evidence type="ECO:0000313" key="1">
    <source>
        <dbReference type="EMBL" id="MBE8432292.1"/>
    </source>
</evidence>
<comment type="caution">
    <text evidence="1">The sequence shown here is derived from an EMBL/GenBank/DDBJ whole genome shotgun (WGS) entry which is preliminary data.</text>
</comment>
<feature type="non-terminal residue" evidence="1">
    <location>
        <position position="1"/>
    </location>
</feature>
<dbReference type="Gene3D" id="3.30.70.1440">
    <property type="entry name" value="Multidrug efflux transporter AcrB pore domain"/>
    <property type="match status" value="1"/>
</dbReference>
<dbReference type="RefSeq" id="WP_193826041.1">
    <property type="nucleotide sequence ID" value="NZ_JADDXF010000488.1"/>
</dbReference>
<proteinExistence type="predicted"/>
<dbReference type="PANTHER" id="PTHR32063">
    <property type="match status" value="1"/>
</dbReference>
<dbReference type="Gene3D" id="3.30.2090.10">
    <property type="entry name" value="Multidrug efflux transporter AcrB TolC docking domain, DN and DC subdomains"/>
    <property type="match status" value="1"/>
</dbReference>
<name>A0AA41BKR7_LEPIR</name>
<dbReference type="Proteomes" id="UP000644282">
    <property type="component" value="Unassembled WGS sequence"/>
</dbReference>
<feature type="non-terminal residue" evidence="1">
    <location>
        <position position="174"/>
    </location>
</feature>
<dbReference type="Pfam" id="PF00873">
    <property type="entry name" value="ACR_tran"/>
    <property type="match status" value="1"/>
</dbReference>